<dbReference type="Gene3D" id="1.20.1250.20">
    <property type="entry name" value="MFS general substrate transporter like domains"/>
    <property type="match status" value="2"/>
</dbReference>
<comment type="caution">
    <text evidence="10">The sequence shown here is derived from an EMBL/GenBank/DDBJ whole genome shotgun (WGS) entry which is preliminary data.</text>
</comment>
<dbReference type="InterPro" id="IPR051084">
    <property type="entry name" value="H+-coupled_symporters"/>
</dbReference>
<evidence type="ECO:0000256" key="4">
    <source>
        <dbReference type="ARBA" id="ARBA00022692"/>
    </source>
</evidence>
<evidence type="ECO:0000259" key="9">
    <source>
        <dbReference type="PROSITE" id="PS50850"/>
    </source>
</evidence>
<dbReference type="PROSITE" id="PS50850">
    <property type="entry name" value="MFS"/>
    <property type="match status" value="1"/>
</dbReference>
<dbReference type="Pfam" id="PF00083">
    <property type="entry name" value="Sugar_tr"/>
    <property type="match status" value="1"/>
</dbReference>
<feature type="transmembrane region" description="Helical" evidence="8">
    <location>
        <begin position="392"/>
        <end position="416"/>
    </location>
</feature>
<dbReference type="InterPro" id="IPR005828">
    <property type="entry name" value="MFS_sugar_transport-like"/>
</dbReference>
<sequence length="453" mass="48691">MSYAVEVQERPRDLSRGPVNEETRMVRKVAVSSFLGNFIEWFDYASYSYFATTIATVFFPASDRTVALMQTFGVFALSFILRPVGALFWGSFGDKHGRKGALSASILLMSGASFLIGCLPSYEVIGLAAPALLLLLRMVQSFSASGEYAGAATFLGEYSPTSRRGLYCSLIPASTAIGLLAGSTIASIMTANLSGVALAGWGWRIPFLLAGPLGVIVHYIRTSLADSPVYACMNEKLQRKEGTAVQGTGASPLRMLFRNHTRELLISFGASMLNAVGFYTVLTYLPTYLSETVGMDSTQSSIITSICLVLYVLLVFGMGHISDTFGRKKVLIGACVAFIVLTVPAFMILNTGMFWPVLLVELALCATLTANDGTLSSYLTETFPTNVRFTGFAVSFNLANAVFGGTAPFVATWLIWATGSTLSPAWYMVGVSVVALIAMVLSHENADKELVDI</sequence>
<feature type="domain" description="Major facilitator superfamily (MFS) profile" evidence="9">
    <location>
        <begin position="29"/>
        <end position="447"/>
    </location>
</feature>
<evidence type="ECO:0000313" key="11">
    <source>
        <dbReference type="Proteomes" id="UP000029040"/>
    </source>
</evidence>
<protein>
    <submittedName>
        <fullName evidence="10">MFS transporter</fullName>
    </submittedName>
</protein>
<evidence type="ECO:0000256" key="2">
    <source>
        <dbReference type="ARBA" id="ARBA00022448"/>
    </source>
</evidence>
<proteinExistence type="predicted"/>
<keyword evidence="4 8" id="KW-0812">Transmembrane</keyword>
<feature type="transmembrane region" description="Helical" evidence="8">
    <location>
        <begin position="201"/>
        <end position="220"/>
    </location>
</feature>
<comment type="subcellular location">
    <subcellularLocation>
        <location evidence="1">Cell membrane</location>
        <topology evidence="1">Multi-pass membrane protein</topology>
    </subcellularLocation>
</comment>
<evidence type="ECO:0000256" key="3">
    <source>
        <dbReference type="ARBA" id="ARBA00022475"/>
    </source>
</evidence>
<dbReference type="PANTHER" id="PTHR43528:SF1">
    <property type="entry name" value="ALPHA-KETOGLUTARATE PERMEASE"/>
    <property type="match status" value="1"/>
</dbReference>
<evidence type="ECO:0000256" key="5">
    <source>
        <dbReference type="ARBA" id="ARBA00022847"/>
    </source>
</evidence>
<evidence type="ECO:0000256" key="6">
    <source>
        <dbReference type="ARBA" id="ARBA00022989"/>
    </source>
</evidence>
<organism evidence="10 11">
    <name type="scientific">Bifidobacterium pullorum subsp. saeculare DSM 6531 = LMG 14934</name>
    <dbReference type="NCBI Taxonomy" id="1437611"/>
    <lineage>
        <taxon>Bacteria</taxon>
        <taxon>Bacillati</taxon>
        <taxon>Actinomycetota</taxon>
        <taxon>Actinomycetes</taxon>
        <taxon>Bifidobacteriales</taxon>
        <taxon>Bifidobacteriaceae</taxon>
        <taxon>Bifidobacterium</taxon>
    </lineage>
</organism>
<dbReference type="InterPro" id="IPR020846">
    <property type="entry name" value="MFS_dom"/>
</dbReference>
<dbReference type="GO" id="GO:0005886">
    <property type="term" value="C:plasma membrane"/>
    <property type="evidence" value="ECO:0007669"/>
    <property type="project" value="UniProtKB-SubCell"/>
</dbReference>
<dbReference type="InterPro" id="IPR036259">
    <property type="entry name" value="MFS_trans_sf"/>
</dbReference>
<feature type="transmembrane region" description="Helical" evidence="8">
    <location>
        <begin position="297"/>
        <end position="318"/>
    </location>
</feature>
<keyword evidence="5" id="KW-0769">Symport</keyword>
<dbReference type="SUPFAM" id="SSF103473">
    <property type="entry name" value="MFS general substrate transporter"/>
    <property type="match status" value="1"/>
</dbReference>
<feature type="transmembrane region" description="Helical" evidence="8">
    <location>
        <begin position="330"/>
        <end position="347"/>
    </location>
</feature>
<dbReference type="Proteomes" id="UP000029040">
    <property type="component" value="Unassembled WGS sequence"/>
</dbReference>
<dbReference type="GO" id="GO:0015293">
    <property type="term" value="F:symporter activity"/>
    <property type="evidence" value="ECO:0007669"/>
    <property type="project" value="UniProtKB-KW"/>
</dbReference>
<dbReference type="PANTHER" id="PTHR43528">
    <property type="entry name" value="ALPHA-KETOGLUTARATE PERMEASE"/>
    <property type="match status" value="1"/>
</dbReference>
<name>A0A087D166_9BIFI</name>
<gene>
    <name evidence="10" type="ORF">BSAE_0736</name>
</gene>
<accession>A0A087D166</accession>
<feature type="transmembrane region" description="Helical" evidence="8">
    <location>
        <begin position="422"/>
        <end position="441"/>
    </location>
</feature>
<evidence type="ECO:0000313" key="10">
    <source>
        <dbReference type="EMBL" id="KFI89266.1"/>
    </source>
</evidence>
<reference evidence="10 11" key="1">
    <citation type="submission" date="2014-03" db="EMBL/GenBank/DDBJ databases">
        <title>Genomics of Bifidobacteria.</title>
        <authorList>
            <person name="Ventura M."/>
            <person name="Milani C."/>
            <person name="Lugli G.A."/>
        </authorList>
    </citation>
    <scope>NUCLEOTIDE SEQUENCE [LARGE SCALE GENOMIC DNA]</scope>
    <source>
        <strain evidence="10 11">LMG 14934</strain>
    </source>
</reference>
<feature type="transmembrane region" description="Helical" evidence="8">
    <location>
        <begin position="264"/>
        <end position="285"/>
    </location>
</feature>
<evidence type="ECO:0000256" key="8">
    <source>
        <dbReference type="SAM" id="Phobius"/>
    </source>
</evidence>
<feature type="transmembrane region" description="Helical" evidence="8">
    <location>
        <begin position="353"/>
        <end position="371"/>
    </location>
</feature>
<dbReference type="EMBL" id="JGZM01000001">
    <property type="protein sequence ID" value="KFI89266.1"/>
    <property type="molecule type" value="Genomic_DNA"/>
</dbReference>
<feature type="transmembrane region" description="Helical" evidence="8">
    <location>
        <begin position="67"/>
        <end position="89"/>
    </location>
</feature>
<evidence type="ECO:0000256" key="7">
    <source>
        <dbReference type="ARBA" id="ARBA00023136"/>
    </source>
</evidence>
<keyword evidence="2" id="KW-0813">Transport</keyword>
<keyword evidence="7 8" id="KW-0472">Membrane</keyword>
<dbReference type="AlphaFoldDB" id="A0A087D166"/>
<keyword evidence="3" id="KW-1003">Cell membrane</keyword>
<feature type="transmembrane region" description="Helical" evidence="8">
    <location>
        <begin position="167"/>
        <end position="189"/>
    </location>
</feature>
<keyword evidence="6 8" id="KW-1133">Transmembrane helix</keyword>
<evidence type="ECO:0000256" key="1">
    <source>
        <dbReference type="ARBA" id="ARBA00004651"/>
    </source>
</evidence>